<dbReference type="Proteomes" id="UP000195402">
    <property type="component" value="Unassembled WGS sequence"/>
</dbReference>
<name>A0A200QN18_MACCD</name>
<evidence type="ECO:0000313" key="1">
    <source>
        <dbReference type="EMBL" id="OVA11831.1"/>
    </source>
</evidence>
<proteinExistence type="predicted"/>
<dbReference type="EMBL" id="MVGT01001528">
    <property type="protein sequence ID" value="OVA11831.1"/>
    <property type="molecule type" value="Genomic_DNA"/>
</dbReference>
<accession>A0A200QN18</accession>
<organism evidence="1 2">
    <name type="scientific">Macleaya cordata</name>
    <name type="common">Five-seeded plume-poppy</name>
    <name type="synonym">Bocconia cordata</name>
    <dbReference type="NCBI Taxonomy" id="56857"/>
    <lineage>
        <taxon>Eukaryota</taxon>
        <taxon>Viridiplantae</taxon>
        <taxon>Streptophyta</taxon>
        <taxon>Embryophyta</taxon>
        <taxon>Tracheophyta</taxon>
        <taxon>Spermatophyta</taxon>
        <taxon>Magnoliopsida</taxon>
        <taxon>Ranunculales</taxon>
        <taxon>Papaveraceae</taxon>
        <taxon>Papaveroideae</taxon>
        <taxon>Macleaya</taxon>
    </lineage>
</organism>
<protein>
    <submittedName>
        <fullName evidence="1">Uncharacterized protein</fullName>
    </submittedName>
</protein>
<dbReference type="InParanoid" id="A0A200QN18"/>
<gene>
    <name evidence="1" type="ORF">BVC80_633g37</name>
</gene>
<evidence type="ECO:0000313" key="2">
    <source>
        <dbReference type="Proteomes" id="UP000195402"/>
    </source>
</evidence>
<sequence>MLSTLFIEVDDDTAGALVVTEEYQVQDGKSDILEPYVGMEFEDSEKLCKFFKEYGKKLGFQ</sequence>
<reference evidence="1 2" key="1">
    <citation type="journal article" date="2017" name="Mol. Plant">
        <title>The Genome of Medicinal Plant Macleaya cordata Provides New Insights into Benzylisoquinoline Alkaloids Metabolism.</title>
        <authorList>
            <person name="Liu X."/>
            <person name="Liu Y."/>
            <person name="Huang P."/>
            <person name="Ma Y."/>
            <person name="Qing Z."/>
            <person name="Tang Q."/>
            <person name="Cao H."/>
            <person name="Cheng P."/>
            <person name="Zheng Y."/>
            <person name="Yuan Z."/>
            <person name="Zhou Y."/>
            <person name="Liu J."/>
            <person name="Tang Z."/>
            <person name="Zhuo Y."/>
            <person name="Zhang Y."/>
            <person name="Yu L."/>
            <person name="Huang J."/>
            <person name="Yang P."/>
            <person name="Peng Q."/>
            <person name="Zhang J."/>
            <person name="Jiang W."/>
            <person name="Zhang Z."/>
            <person name="Lin K."/>
            <person name="Ro D.K."/>
            <person name="Chen X."/>
            <person name="Xiong X."/>
            <person name="Shang Y."/>
            <person name="Huang S."/>
            <person name="Zeng J."/>
        </authorList>
    </citation>
    <scope>NUCLEOTIDE SEQUENCE [LARGE SCALE GENOMIC DNA]</scope>
    <source>
        <strain evidence="2">cv. BLH2017</strain>
        <tissue evidence="1">Root</tissue>
    </source>
</reference>
<dbReference type="AlphaFoldDB" id="A0A200QN18"/>
<comment type="caution">
    <text evidence="1">The sequence shown here is derived from an EMBL/GenBank/DDBJ whole genome shotgun (WGS) entry which is preliminary data.</text>
</comment>
<keyword evidence="2" id="KW-1185">Reference proteome</keyword>